<dbReference type="Gene3D" id="2.130.10.10">
    <property type="entry name" value="YVTN repeat-like/Quinoprotein amine dehydrogenase"/>
    <property type="match status" value="2"/>
</dbReference>
<dbReference type="Pfam" id="PF00400">
    <property type="entry name" value="WD40"/>
    <property type="match status" value="3"/>
</dbReference>
<evidence type="ECO:0000256" key="2">
    <source>
        <dbReference type="ARBA" id="ARBA00022737"/>
    </source>
</evidence>
<dbReference type="InterPro" id="IPR015943">
    <property type="entry name" value="WD40/YVTN_repeat-like_dom_sf"/>
</dbReference>
<accession>A0A1J8PLQ4</accession>
<feature type="repeat" description="WD" evidence="3">
    <location>
        <begin position="18"/>
        <end position="59"/>
    </location>
</feature>
<evidence type="ECO:0000256" key="1">
    <source>
        <dbReference type="ARBA" id="ARBA00022574"/>
    </source>
</evidence>
<dbReference type="InterPro" id="IPR019775">
    <property type="entry name" value="WD40_repeat_CS"/>
</dbReference>
<organism evidence="4 5">
    <name type="scientific">Rhizopogon vesiculosus</name>
    <dbReference type="NCBI Taxonomy" id="180088"/>
    <lineage>
        <taxon>Eukaryota</taxon>
        <taxon>Fungi</taxon>
        <taxon>Dikarya</taxon>
        <taxon>Basidiomycota</taxon>
        <taxon>Agaricomycotina</taxon>
        <taxon>Agaricomycetes</taxon>
        <taxon>Agaricomycetidae</taxon>
        <taxon>Boletales</taxon>
        <taxon>Suillineae</taxon>
        <taxon>Rhizopogonaceae</taxon>
        <taxon>Rhizopogon</taxon>
    </lineage>
</organism>
<dbReference type="PROSITE" id="PS50082">
    <property type="entry name" value="WD_REPEATS_2"/>
    <property type="match status" value="2"/>
</dbReference>
<dbReference type="SUPFAM" id="SSF50978">
    <property type="entry name" value="WD40 repeat-like"/>
    <property type="match status" value="1"/>
</dbReference>
<dbReference type="Proteomes" id="UP000183567">
    <property type="component" value="Unassembled WGS sequence"/>
</dbReference>
<feature type="repeat" description="WD" evidence="3">
    <location>
        <begin position="113"/>
        <end position="148"/>
    </location>
</feature>
<dbReference type="OrthoDB" id="2678204at2759"/>
<dbReference type="PANTHER" id="PTHR19848">
    <property type="entry name" value="WD40 REPEAT PROTEIN"/>
    <property type="match status" value="1"/>
</dbReference>
<keyword evidence="2" id="KW-0677">Repeat</keyword>
<dbReference type="InterPro" id="IPR001680">
    <property type="entry name" value="WD40_rpt"/>
</dbReference>
<proteinExistence type="predicted"/>
<name>A0A1J8PLQ4_9AGAM</name>
<dbReference type="AlphaFoldDB" id="A0A1J8PLQ4"/>
<protein>
    <submittedName>
        <fullName evidence="4">Uncharacterized protein</fullName>
    </submittedName>
</protein>
<reference evidence="4 5" key="1">
    <citation type="submission" date="2016-03" db="EMBL/GenBank/DDBJ databases">
        <title>Comparative genomics of the ectomycorrhizal sister species Rhizopogon vinicolor and Rhizopogon vesiculosus (Basidiomycota: Boletales) reveals a divergence of the mating type B locus.</title>
        <authorList>
            <person name="Mujic A.B."/>
            <person name="Kuo A."/>
            <person name="Tritt A."/>
            <person name="Lipzen A."/>
            <person name="Chen C."/>
            <person name="Johnson J."/>
            <person name="Sharma A."/>
            <person name="Barry K."/>
            <person name="Grigoriev I.V."/>
            <person name="Spatafora J.W."/>
        </authorList>
    </citation>
    <scope>NUCLEOTIDE SEQUENCE [LARGE SCALE GENOMIC DNA]</scope>
    <source>
        <strain evidence="4 5">AM-OR11-056</strain>
    </source>
</reference>
<keyword evidence="1 3" id="KW-0853">WD repeat</keyword>
<dbReference type="SMART" id="SM00320">
    <property type="entry name" value="WD40"/>
    <property type="match status" value="4"/>
</dbReference>
<gene>
    <name evidence="4" type="ORF">AZE42_06092</name>
</gene>
<sequence>MKDGKRPAETRQDPIKTFEGHEDDIVSIATFQNGKRIATGSWHKTIRIWGLEDSREMKKWVVKKKVGALLILRDGKQVVSAEGDDPENDLHKIVYWQLWVRDADTGSVIAGPLDGHTNVVLALDISLDGGILASGSIDCTVILWDTTTWQRKGPPLECGAHVTCIQFSPNGQLGIATEEDIQIWDSNQGERLAQFKGHANFNNSWNASLTWTRDGSHLLSAGDENDPVIRSWDTSTLKQAKDPWTGHDEIIHNIILNPA</sequence>
<evidence type="ECO:0000256" key="3">
    <source>
        <dbReference type="PROSITE-ProRule" id="PRU00221"/>
    </source>
</evidence>
<dbReference type="STRING" id="180088.A0A1J8PLQ4"/>
<dbReference type="EMBL" id="LVVM01006203">
    <property type="protein sequence ID" value="OJA08747.1"/>
    <property type="molecule type" value="Genomic_DNA"/>
</dbReference>
<dbReference type="PROSITE" id="PS50294">
    <property type="entry name" value="WD_REPEATS_REGION"/>
    <property type="match status" value="2"/>
</dbReference>
<comment type="caution">
    <text evidence="4">The sequence shown here is derived from an EMBL/GenBank/DDBJ whole genome shotgun (WGS) entry which is preliminary data.</text>
</comment>
<feature type="non-terminal residue" evidence="4">
    <location>
        <position position="259"/>
    </location>
</feature>
<dbReference type="PANTHER" id="PTHR19848:SF8">
    <property type="entry name" value="F-BOX AND WD REPEAT DOMAIN CONTAINING 7"/>
    <property type="match status" value="1"/>
</dbReference>
<dbReference type="PROSITE" id="PS00678">
    <property type="entry name" value="WD_REPEATS_1"/>
    <property type="match status" value="1"/>
</dbReference>
<evidence type="ECO:0000313" key="5">
    <source>
        <dbReference type="Proteomes" id="UP000183567"/>
    </source>
</evidence>
<evidence type="ECO:0000313" key="4">
    <source>
        <dbReference type="EMBL" id="OJA08747.1"/>
    </source>
</evidence>
<dbReference type="InterPro" id="IPR036322">
    <property type="entry name" value="WD40_repeat_dom_sf"/>
</dbReference>
<keyword evidence="5" id="KW-1185">Reference proteome</keyword>